<dbReference type="SUPFAM" id="SSF111331">
    <property type="entry name" value="NAD kinase/diacylglycerol kinase-like"/>
    <property type="match status" value="1"/>
</dbReference>
<gene>
    <name evidence="2" type="ORF">GCM10010832_24020</name>
</gene>
<keyword evidence="3" id="KW-1185">Reference proteome</keyword>
<dbReference type="Pfam" id="PF04087">
    <property type="entry name" value="DUF389"/>
    <property type="match status" value="1"/>
</dbReference>
<feature type="transmembrane region" description="Helical" evidence="1">
    <location>
        <begin position="469"/>
        <end position="492"/>
    </location>
</feature>
<name>A0ABQ1SMF4_9FLAO</name>
<protein>
    <recommendedName>
        <fullName evidence="4">TIGR00341 family protein</fullName>
    </recommendedName>
</protein>
<feature type="transmembrane region" description="Helical" evidence="1">
    <location>
        <begin position="535"/>
        <end position="554"/>
    </location>
</feature>
<keyword evidence="1" id="KW-0812">Transmembrane</keyword>
<dbReference type="PANTHER" id="PTHR20992:SF9">
    <property type="entry name" value="AT15442P-RELATED"/>
    <property type="match status" value="1"/>
</dbReference>
<sequence>MTEKATKTYLIYETEAFESLEDSIKEKIESSFNKIEAFQENIFEQIEKDSRVALYLNDKQIQKSILIAHENNFCIGFLPHPEALEIRNSYAIETDLANAIDDFLEVEKIVETDLLFCNDQLVNNYLVIGDVITEITRKNFRNNPIYKLKRFINFANRLNSVRPTSVTIKADNKDAFETAVAGILITQHAKNSVISRLILEESFLNDGLFHSLIFGPRSFTKIIFAYFKMLFDFRKKTGTSHYQFLGHIKSDSIKINYKDEESCTIDGSMIKSKEFHIKIEGTFKLVPSKSLLFTKEEKGNQSLFKIAHLPKGEDVIEMLSKKLPFIEHASTSEFKDLFTVLRENAKTKSSYIILMVLSTVLASFGLFANSNPIIIGAMILAPLISPVISLSMGTLRQDKSLIRESLTTIGWGLLFSYMAAIVLTLITPLYAINSEISSRLEPNLLDLGVAVVSGMAGAYAHAKTDLAKTLAGVAIAVALVPPLAVSGIGIGWGKWDVFFGAFLLLLTNLTGMVLSGAFTFLLMGFSPFKIAKKGLLISLIIVLAISVPLGYGFIQVVNENKIVNSINNTKVDQLLIKNVEIIKKEPLKLAIKIVGKQAPSDKELDQVKNKIEEILNKKVDLEININLEK</sequence>
<accession>A0ABQ1SMF4</accession>
<dbReference type="Gene3D" id="3.40.50.10330">
    <property type="entry name" value="Probable inorganic polyphosphate/atp-NAD kinase, domain 1"/>
    <property type="match status" value="1"/>
</dbReference>
<dbReference type="Gene3D" id="2.60.200.40">
    <property type="match status" value="1"/>
</dbReference>
<proteinExistence type="predicted"/>
<dbReference type="PANTHER" id="PTHR20992">
    <property type="entry name" value="AT15442P-RELATED"/>
    <property type="match status" value="1"/>
</dbReference>
<evidence type="ECO:0000313" key="2">
    <source>
        <dbReference type="EMBL" id="GGE43279.1"/>
    </source>
</evidence>
<feature type="transmembrane region" description="Helical" evidence="1">
    <location>
        <begin position="498"/>
        <end position="523"/>
    </location>
</feature>
<organism evidence="2 3">
    <name type="scientific">Psychroflexus planctonicus</name>
    <dbReference type="NCBI Taxonomy" id="1526575"/>
    <lineage>
        <taxon>Bacteria</taxon>
        <taxon>Pseudomonadati</taxon>
        <taxon>Bacteroidota</taxon>
        <taxon>Flavobacteriia</taxon>
        <taxon>Flavobacteriales</taxon>
        <taxon>Flavobacteriaceae</taxon>
        <taxon>Psychroflexus</taxon>
    </lineage>
</organism>
<keyword evidence="1" id="KW-1133">Transmembrane helix</keyword>
<keyword evidence="1" id="KW-0472">Membrane</keyword>
<feature type="transmembrane region" description="Helical" evidence="1">
    <location>
        <begin position="374"/>
        <end position="395"/>
    </location>
</feature>
<dbReference type="InterPro" id="IPR017438">
    <property type="entry name" value="ATP-NAD_kinase_N"/>
</dbReference>
<dbReference type="InterPro" id="IPR005240">
    <property type="entry name" value="DUF389"/>
</dbReference>
<reference evidence="3" key="1">
    <citation type="journal article" date="2019" name="Int. J. Syst. Evol. Microbiol.">
        <title>The Global Catalogue of Microorganisms (GCM) 10K type strain sequencing project: providing services to taxonomists for standard genome sequencing and annotation.</title>
        <authorList>
            <consortium name="The Broad Institute Genomics Platform"/>
            <consortium name="The Broad Institute Genome Sequencing Center for Infectious Disease"/>
            <person name="Wu L."/>
            <person name="Ma J."/>
        </authorList>
    </citation>
    <scope>NUCLEOTIDE SEQUENCE [LARGE SCALE GENOMIC DNA]</scope>
    <source>
        <strain evidence="3">CGMCC 1.12931</strain>
    </source>
</reference>
<evidence type="ECO:0008006" key="4">
    <source>
        <dbReference type="Google" id="ProtNLM"/>
    </source>
</evidence>
<dbReference type="EMBL" id="BMGM01000012">
    <property type="protein sequence ID" value="GGE43279.1"/>
    <property type="molecule type" value="Genomic_DNA"/>
</dbReference>
<feature type="transmembrane region" description="Helical" evidence="1">
    <location>
        <begin position="407"/>
        <end position="432"/>
    </location>
</feature>
<dbReference type="RefSeq" id="WP_188459393.1">
    <property type="nucleotide sequence ID" value="NZ_BMGM01000012.1"/>
</dbReference>
<evidence type="ECO:0000313" key="3">
    <source>
        <dbReference type="Proteomes" id="UP000599179"/>
    </source>
</evidence>
<evidence type="ECO:0000256" key="1">
    <source>
        <dbReference type="SAM" id="Phobius"/>
    </source>
</evidence>
<dbReference type="InterPro" id="IPR016064">
    <property type="entry name" value="NAD/diacylglycerol_kinase_sf"/>
</dbReference>
<comment type="caution">
    <text evidence="2">The sequence shown here is derived from an EMBL/GenBank/DDBJ whole genome shotgun (WGS) entry which is preliminary data.</text>
</comment>
<feature type="transmembrane region" description="Helical" evidence="1">
    <location>
        <begin position="351"/>
        <end position="368"/>
    </location>
</feature>
<dbReference type="Proteomes" id="UP000599179">
    <property type="component" value="Unassembled WGS sequence"/>
</dbReference>